<evidence type="ECO:0000256" key="1">
    <source>
        <dbReference type="ARBA" id="ARBA00004128"/>
    </source>
</evidence>
<keyword evidence="4 9" id="KW-0812">Transmembrane</keyword>
<dbReference type="PROSITE" id="PS50801">
    <property type="entry name" value="STAS"/>
    <property type="match status" value="1"/>
</dbReference>
<keyword evidence="5" id="KW-0029">Amino-acid transport</keyword>
<feature type="transmembrane region" description="Helical" evidence="9">
    <location>
        <begin position="479"/>
        <end position="500"/>
    </location>
</feature>
<dbReference type="EMBL" id="KI545861">
    <property type="protein sequence ID" value="EST08017.1"/>
    <property type="molecule type" value="Genomic_DNA"/>
</dbReference>
<feature type="transmembrane region" description="Helical" evidence="9">
    <location>
        <begin position="648"/>
        <end position="672"/>
    </location>
</feature>
<evidence type="ECO:0000256" key="9">
    <source>
        <dbReference type="SAM" id="Phobius"/>
    </source>
</evidence>
<evidence type="ECO:0000256" key="8">
    <source>
        <dbReference type="SAM" id="MobiDB-lite"/>
    </source>
</evidence>
<dbReference type="Pfam" id="PF00027">
    <property type="entry name" value="cNMP_binding"/>
    <property type="match status" value="1"/>
</dbReference>
<sequence>MSSGTPRNTADEGSALLPKGDSPAPRRESFSIGRLINPFRGVSNSQTGSDARIEYDTRRPSNAVDPTSPDSSFSAQRKRNNANSKFPRSVTFDSPNSSFPPGPKNDRSRVATYHPPGSQRGGNMEDGSDSGYDIERQGQAWNRRSINSSAFSHLEGRSYRFQQAQDTSSLGTSLVPGSFTATSSSIRDETAQLAGMIMSDDEGTGSNGGSRIYDIGEDEESTSPNLQLFPPPRTVAGKELSPTTSPIASYGVNQAGPSNLTRAMAASQAASPESSKTATAAEDDGSHATPRPTPVLGLTHAVATPQNLAAEEEAEDKSLGAAVAAADRAARPTSRSRSRSTGRRSSQHLSAPTDRSQSRDRPSSEATGHSSFSQVSSTSVSDQQRAAIGYGALAQAEQSVYEAEHGVQGNGRRPSHHRPEPFKMLSPFWSVIPASWRPGQGEIPTKKFNPAQHARDLVTSARGVTWKSAAEASVEPIRLIPAVILGMLMNVLDGVSYGMIMFPAAYPIFANFGGDGVSMFFVTCILSQLIYTLGGSIFKGGNGSMMIEVVPFFHILVRIIIEELGDENPKAVIATTMVSFALSSVLTGLAFLLLGALRLGVLIGFFPRHILVGCIGGVGIFLIETGLEVCGRLQSEDGFQYNLETLRFFFQSGHMVALWLPPLLLAVLLRIITTRLHHPLIFPGYFLMIPVVFYIVTSGILGIPIQQLRDDGWVFDIGEAASKAPFYRFYTYFDFGQTSWRALWATMPTQLALVFFGILHVPLNVPALGVSINEDNVDTDRELVAHGISNLFAGLIGTVPNYLCYVNSVLFYRVGGGSRLSGLMLAGGTAIIMIAGPGTISYLPIMIVGALIFVLGIDLAKEALYDTVGRVNGWEYLTIWVIVIVMTYWDFVIGILAGIIIACCFFVVQTSRRKTVRAIFDGSVARSTVRRHMIQRHFLDEVGTQTQIIKLQGFLFFGTINSVEDLIRRALDIAAWNQNPIRFLIVDYTLVSGVDFSAAEAFLRINRLLEAKGVLLVFCGLNPESDVGVALRSVDLWADRSENLEVFANLNEALEWTENEYLRGMYASSLMGAKAFGAASMAVSGGLTVPDQNRKPAFVLDHSFENSPRRHHLHEAAKTAVQNERTPHSDTLQTLDDKPLTKVPHAQPYPLLMITFRAYLASTHPTPSEEEAFFAALVPYFTLLRKTRGEVLWSRGDPADAVYLIESGIIKARYDFPQEQYEINEAMLAGTIAGELTFLSKKERNTTAYADTDVKLWMLNQEGLERMERERKDEHRCFVEMLLRVAGDEQESLMSYLVSRLS</sequence>
<dbReference type="SUPFAM" id="SSF51206">
    <property type="entry name" value="cAMP-binding domain-like"/>
    <property type="match status" value="1"/>
</dbReference>
<feature type="transmembrane region" description="Helical" evidence="9">
    <location>
        <begin position="512"/>
        <end position="531"/>
    </location>
</feature>
<dbReference type="InterPro" id="IPR018490">
    <property type="entry name" value="cNMP-bd_dom_sf"/>
</dbReference>
<keyword evidence="3" id="KW-0926">Vacuole</keyword>
<evidence type="ECO:0000313" key="13">
    <source>
        <dbReference type="Proteomes" id="UP000019377"/>
    </source>
</evidence>
<dbReference type="RefSeq" id="XP_016293006.1">
    <property type="nucleotide sequence ID" value="XM_016435538.1"/>
</dbReference>
<keyword evidence="7 9" id="KW-0472">Membrane</keyword>
<evidence type="ECO:0000259" key="10">
    <source>
        <dbReference type="PROSITE" id="PS50042"/>
    </source>
</evidence>
<name>V5GPX8_KALBG</name>
<keyword evidence="13" id="KW-1185">Reference proteome</keyword>
<dbReference type="InterPro" id="IPR011547">
    <property type="entry name" value="SLC26A/SulP_dom"/>
</dbReference>
<feature type="compositionally biased region" description="Low complexity" evidence="8">
    <location>
        <begin position="319"/>
        <end position="333"/>
    </location>
</feature>
<dbReference type="CDD" id="cd07042">
    <property type="entry name" value="STAS_SulP_like_sulfate_transporter"/>
    <property type="match status" value="1"/>
</dbReference>
<evidence type="ECO:0000256" key="3">
    <source>
        <dbReference type="ARBA" id="ARBA00022554"/>
    </source>
</evidence>
<dbReference type="Gene3D" id="3.30.750.24">
    <property type="entry name" value="STAS domain"/>
    <property type="match status" value="1"/>
</dbReference>
<feature type="transmembrane region" description="Helical" evidence="9">
    <location>
        <begin position="877"/>
        <end position="908"/>
    </location>
</feature>
<accession>V5GPX8</accession>
<dbReference type="SUPFAM" id="SSF52091">
    <property type="entry name" value="SpoIIaa-like"/>
    <property type="match status" value="1"/>
</dbReference>
<dbReference type="InterPro" id="IPR036513">
    <property type="entry name" value="STAS_dom_sf"/>
</dbReference>
<dbReference type="SMART" id="SM00100">
    <property type="entry name" value="cNMP"/>
    <property type="match status" value="1"/>
</dbReference>
<dbReference type="Proteomes" id="UP000019377">
    <property type="component" value="Unassembled WGS sequence"/>
</dbReference>
<feature type="compositionally biased region" description="Low complexity" evidence="8">
    <location>
        <begin position="370"/>
        <end position="379"/>
    </location>
</feature>
<keyword evidence="2" id="KW-0813">Transport</keyword>
<evidence type="ECO:0000256" key="6">
    <source>
        <dbReference type="ARBA" id="ARBA00022989"/>
    </source>
</evidence>
<dbReference type="Pfam" id="PF01740">
    <property type="entry name" value="STAS"/>
    <property type="match status" value="1"/>
</dbReference>
<evidence type="ECO:0000256" key="4">
    <source>
        <dbReference type="ARBA" id="ARBA00022692"/>
    </source>
</evidence>
<proteinExistence type="predicted"/>
<dbReference type="PANTHER" id="PTHR43310:SF4">
    <property type="entry name" value="AFR304WP"/>
    <property type="match status" value="1"/>
</dbReference>
<dbReference type="InterPro" id="IPR052706">
    <property type="entry name" value="Membrane-Transporter-like"/>
</dbReference>
<feature type="domain" description="Cyclic nucleotide-binding" evidence="10">
    <location>
        <begin position="1189"/>
        <end position="1285"/>
    </location>
</feature>
<feature type="transmembrane region" description="Helical" evidence="9">
    <location>
        <begin position="751"/>
        <end position="772"/>
    </location>
</feature>
<feature type="region of interest" description="Disordered" evidence="8">
    <location>
        <begin position="309"/>
        <end position="379"/>
    </location>
</feature>
<feature type="transmembrane region" description="Helical" evidence="9">
    <location>
        <begin position="684"/>
        <end position="703"/>
    </location>
</feature>
<dbReference type="InterPro" id="IPR002645">
    <property type="entry name" value="STAS_dom"/>
</dbReference>
<dbReference type="OMA" id="GMIMFPI"/>
<feature type="region of interest" description="Disordered" evidence="8">
    <location>
        <begin position="1"/>
        <end position="138"/>
    </location>
</feature>
<dbReference type="PANTHER" id="PTHR43310">
    <property type="entry name" value="SULFATE TRANSPORTER YBAR-RELATED"/>
    <property type="match status" value="1"/>
</dbReference>
<feature type="domain" description="STAS" evidence="11">
    <location>
        <begin position="948"/>
        <end position="1057"/>
    </location>
</feature>
<dbReference type="CDD" id="cd00038">
    <property type="entry name" value="CAP_ED"/>
    <property type="match status" value="1"/>
</dbReference>
<dbReference type="Gene3D" id="2.60.120.10">
    <property type="entry name" value="Jelly Rolls"/>
    <property type="match status" value="1"/>
</dbReference>
<feature type="transmembrane region" description="Helical" evidence="9">
    <location>
        <begin position="573"/>
        <end position="597"/>
    </location>
</feature>
<evidence type="ECO:0000256" key="2">
    <source>
        <dbReference type="ARBA" id="ARBA00022448"/>
    </source>
</evidence>
<feature type="transmembrane region" description="Helical" evidence="9">
    <location>
        <begin position="792"/>
        <end position="812"/>
    </location>
</feature>
<evidence type="ECO:0000256" key="5">
    <source>
        <dbReference type="ARBA" id="ARBA00022970"/>
    </source>
</evidence>
<feature type="region of interest" description="Disordered" evidence="8">
    <location>
        <begin position="401"/>
        <end position="420"/>
    </location>
</feature>
<feature type="transmembrane region" description="Helical" evidence="9">
    <location>
        <begin position="824"/>
        <end position="857"/>
    </location>
</feature>
<dbReference type="GeneID" id="27418164"/>
<dbReference type="HOGENOM" id="CLU_003182_0_0_1"/>
<dbReference type="OrthoDB" id="409725at2759"/>
<comment type="subcellular location">
    <subcellularLocation>
        <location evidence="1">Vacuole membrane</location>
        <topology evidence="1">Multi-pass membrane protein</topology>
    </subcellularLocation>
</comment>
<organism evidence="12 13">
    <name type="scientific">Kalmanozyma brasiliensis (strain GHG001)</name>
    <name type="common">Yeast</name>
    <name type="synonym">Pseudozyma brasiliensis</name>
    <dbReference type="NCBI Taxonomy" id="1365824"/>
    <lineage>
        <taxon>Eukaryota</taxon>
        <taxon>Fungi</taxon>
        <taxon>Dikarya</taxon>
        <taxon>Basidiomycota</taxon>
        <taxon>Ustilaginomycotina</taxon>
        <taxon>Ustilaginomycetes</taxon>
        <taxon>Ustilaginales</taxon>
        <taxon>Ustilaginaceae</taxon>
        <taxon>Kalmanozyma</taxon>
    </lineage>
</organism>
<dbReference type="GO" id="GO:0034490">
    <property type="term" value="P:basic amino acid transmembrane import into vacuole"/>
    <property type="evidence" value="ECO:0007669"/>
    <property type="project" value="UniProtKB-ARBA"/>
</dbReference>
<feature type="transmembrane region" description="Helical" evidence="9">
    <location>
        <begin position="609"/>
        <end position="627"/>
    </location>
</feature>
<dbReference type="PROSITE" id="PS50042">
    <property type="entry name" value="CNMP_BINDING_3"/>
    <property type="match status" value="1"/>
</dbReference>
<reference evidence="13" key="1">
    <citation type="journal article" date="2013" name="Genome Announc.">
        <title>Draft genome sequence of Pseudozyma brasiliensis sp. nov. strain GHG001, a high producer of endo-1,4-xylanase isolated from an insect pest of sugarcane.</title>
        <authorList>
            <person name="Oliveira J.V.D.C."/>
            <person name="dos Santos R.A.C."/>
            <person name="Borges T.A."/>
            <person name="Riano-Pachon D.M."/>
            <person name="Goldman G.H."/>
        </authorList>
    </citation>
    <scope>NUCLEOTIDE SEQUENCE [LARGE SCALE GENOMIC DNA]</scope>
    <source>
        <strain evidence="13">GHG001</strain>
    </source>
</reference>
<dbReference type="InterPro" id="IPR014710">
    <property type="entry name" value="RmlC-like_jellyroll"/>
</dbReference>
<dbReference type="FunFam" id="3.30.750.24:FF:000012">
    <property type="entry name" value="Sulfate transporter family protein"/>
    <property type="match status" value="1"/>
</dbReference>
<dbReference type="Pfam" id="PF00916">
    <property type="entry name" value="Sulfate_transp"/>
    <property type="match status" value="1"/>
</dbReference>
<feature type="region of interest" description="Disordered" evidence="8">
    <location>
        <begin position="262"/>
        <end position="296"/>
    </location>
</feature>
<gene>
    <name evidence="12" type="ORF">PSEUBRA_SCAF19g03231</name>
</gene>
<dbReference type="InterPro" id="IPR000595">
    <property type="entry name" value="cNMP-bd_dom"/>
</dbReference>
<dbReference type="STRING" id="1365824.V5GPX8"/>
<dbReference type="GO" id="GO:0000329">
    <property type="term" value="C:fungal-type vacuole membrane"/>
    <property type="evidence" value="ECO:0007669"/>
    <property type="project" value="UniProtKB-ARBA"/>
</dbReference>
<keyword evidence="6 9" id="KW-1133">Transmembrane helix</keyword>
<protein>
    <submittedName>
        <fullName evidence="12">Uncharacterized protein</fullName>
    </submittedName>
</protein>
<feature type="compositionally biased region" description="Basic residues" evidence="8">
    <location>
        <begin position="334"/>
        <end position="346"/>
    </location>
</feature>
<feature type="compositionally biased region" description="Polar residues" evidence="8">
    <location>
        <begin position="64"/>
        <end position="97"/>
    </location>
</feature>
<evidence type="ECO:0000259" key="11">
    <source>
        <dbReference type="PROSITE" id="PS50801"/>
    </source>
</evidence>
<feature type="compositionally biased region" description="Polar residues" evidence="8">
    <location>
        <begin position="268"/>
        <end position="278"/>
    </location>
</feature>
<evidence type="ECO:0000313" key="12">
    <source>
        <dbReference type="EMBL" id="EST08017.1"/>
    </source>
</evidence>
<feature type="region of interest" description="Disordered" evidence="8">
    <location>
        <begin position="221"/>
        <end position="243"/>
    </location>
</feature>
<dbReference type="eggNOG" id="KOG0236">
    <property type="taxonomic scope" value="Eukaryota"/>
</dbReference>
<evidence type="ECO:0000256" key="7">
    <source>
        <dbReference type="ARBA" id="ARBA00023136"/>
    </source>
</evidence>